<keyword evidence="2" id="KW-0560">Oxidoreductase</keyword>
<comment type="similarity">
    <text evidence="1">Belongs to the short-chain dehydrogenases/reductases (SDR) family.</text>
</comment>
<gene>
    <name evidence="4" type="ORF">GGQ86_004949</name>
    <name evidence="3" type="ORF">XFLAVUS301_48740</name>
</gene>
<accession>A0A9W6FMB1</accession>
<dbReference type="Proteomes" id="UP001144397">
    <property type="component" value="Unassembled WGS sequence"/>
</dbReference>
<dbReference type="InterPro" id="IPR036291">
    <property type="entry name" value="NAD(P)-bd_dom_sf"/>
</dbReference>
<dbReference type="PANTHER" id="PTHR43477">
    <property type="entry name" value="DIHYDROANTICAPSIN 7-DEHYDROGENASE"/>
    <property type="match status" value="1"/>
</dbReference>
<evidence type="ECO:0000313" key="6">
    <source>
        <dbReference type="Proteomes" id="UP001245370"/>
    </source>
</evidence>
<dbReference type="PRINTS" id="PR00081">
    <property type="entry name" value="GDHRDH"/>
</dbReference>
<evidence type="ECO:0000313" key="4">
    <source>
        <dbReference type="EMBL" id="MDR6336448.1"/>
    </source>
</evidence>
<keyword evidence="6" id="KW-1185">Reference proteome</keyword>
<dbReference type="InterPro" id="IPR002347">
    <property type="entry name" value="SDR_fam"/>
</dbReference>
<comment type="caution">
    <text evidence="3">The sequence shown here is derived from an EMBL/GenBank/DDBJ whole genome shotgun (WGS) entry which is preliminary data.</text>
</comment>
<evidence type="ECO:0000256" key="2">
    <source>
        <dbReference type="ARBA" id="ARBA00023002"/>
    </source>
</evidence>
<proteinExistence type="inferred from homology"/>
<sequence>MSQVPPRNSALADRRVVVIGGTKGIGFATAEAAVAEGAEVVVASRDAARVAGAVERLGAKAPGARASGASLDIADAEAVARFFGQIGPFDHLVTTAAHVVRKPLLEADLNEARASFDSKFWGQVNAVRSGAPLIRAGGSIVLVSGISSRRGIGTMAFPAAINGAVEALARSLAVSLAPIRVNAVSPGYIDTPGHGGPERAATLAKVAAAIPAGRPGRPEEVAQAILYLLTNPFSTGTVLDIDGGHLAA</sequence>
<name>A0A9W6FMB1_XANFL</name>
<evidence type="ECO:0000256" key="1">
    <source>
        <dbReference type="ARBA" id="ARBA00006484"/>
    </source>
</evidence>
<dbReference type="InterPro" id="IPR051122">
    <property type="entry name" value="SDR_DHRS6-like"/>
</dbReference>
<dbReference type="Gene3D" id="3.40.50.720">
    <property type="entry name" value="NAD(P)-binding Rossmann-like Domain"/>
    <property type="match status" value="1"/>
</dbReference>
<dbReference type="SUPFAM" id="SSF51735">
    <property type="entry name" value="NAD(P)-binding Rossmann-fold domains"/>
    <property type="match status" value="1"/>
</dbReference>
<evidence type="ECO:0000313" key="5">
    <source>
        <dbReference type="Proteomes" id="UP001144397"/>
    </source>
</evidence>
<dbReference type="GeneID" id="95765645"/>
<organism evidence="3 5">
    <name type="scientific">Xanthobacter flavus</name>
    <dbReference type="NCBI Taxonomy" id="281"/>
    <lineage>
        <taxon>Bacteria</taxon>
        <taxon>Pseudomonadati</taxon>
        <taxon>Pseudomonadota</taxon>
        <taxon>Alphaproteobacteria</taxon>
        <taxon>Hyphomicrobiales</taxon>
        <taxon>Xanthobacteraceae</taxon>
        <taxon>Xanthobacter</taxon>
    </lineage>
</organism>
<evidence type="ECO:0000313" key="3">
    <source>
        <dbReference type="EMBL" id="GLI25200.1"/>
    </source>
</evidence>
<dbReference type="PANTHER" id="PTHR43477:SF1">
    <property type="entry name" value="DIHYDROANTICAPSIN 7-DEHYDROGENASE"/>
    <property type="match status" value="1"/>
</dbReference>
<dbReference type="RefSeq" id="WP_281809878.1">
    <property type="nucleotide sequence ID" value="NZ_BSDO01000012.1"/>
</dbReference>
<reference evidence="4 6" key="2">
    <citation type="submission" date="2023-07" db="EMBL/GenBank/DDBJ databases">
        <title>Genomic Encyclopedia of Type Strains, Phase IV (KMG-IV): sequencing the most valuable type-strain genomes for metagenomic binning, comparative biology and taxonomic classification.</title>
        <authorList>
            <person name="Goeker M."/>
        </authorList>
    </citation>
    <scope>NUCLEOTIDE SEQUENCE [LARGE SCALE GENOMIC DNA]</scope>
    <source>
        <strain evidence="4 6">DSM 338</strain>
    </source>
</reference>
<dbReference type="EMBL" id="BSDO01000012">
    <property type="protein sequence ID" value="GLI25200.1"/>
    <property type="molecule type" value="Genomic_DNA"/>
</dbReference>
<dbReference type="Proteomes" id="UP001245370">
    <property type="component" value="Unassembled WGS sequence"/>
</dbReference>
<protein>
    <submittedName>
        <fullName evidence="4">NAD(P)-dependent dehydrogenase (Short-subunit alcohol dehydrogenase family)</fullName>
    </submittedName>
    <submittedName>
        <fullName evidence="3">Short chain dehydrogenase</fullName>
    </submittedName>
</protein>
<reference evidence="3" key="1">
    <citation type="submission" date="2022-12" db="EMBL/GenBank/DDBJ databases">
        <title>Reference genome sequencing for broad-spectrum identification of bacterial and archaeal isolates by mass spectrometry.</title>
        <authorList>
            <person name="Sekiguchi Y."/>
            <person name="Tourlousse D.M."/>
        </authorList>
    </citation>
    <scope>NUCLEOTIDE SEQUENCE</scope>
    <source>
        <strain evidence="3">301</strain>
    </source>
</reference>
<dbReference type="EMBL" id="JAVDPY010000012">
    <property type="protein sequence ID" value="MDR6336448.1"/>
    <property type="molecule type" value="Genomic_DNA"/>
</dbReference>
<dbReference type="Pfam" id="PF13561">
    <property type="entry name" value="adh_short_C2"/>
    <property type="match status" value="1"/>
</dbReference>
<dbReference type="GO" id="GO:0016491">
    <property type="term" value="F:oxidoreductase activity"/>
    <property type="evidence" value="ECO:0007669"/>
    <property type="project" value="UniProtKB-KW"/>
</dbReference>
<dbReference type="AlphaFoldDB" id="A0A9W6FMB1"/>